<comment type="caution">
    <text evidence="1">The sequence shown here is derived from an EMBL/GenBank/DDBJ whole genome shotgun (WGS) entry which is preliminary data.</text>
</comment>
<dbReference type="Proteomes" id="UP001060085">
    <property type="component" value="Linkage Group LG01"/>
</dbReference>
<reference evidence="2" key="1">
    <citation type="journal article" date="2023" name="Nat. Plants">
        <title>Single-cell RNA sequencing provides a high-resolution roadmap for understanding the multicellular compartmentation of specialized metabolism.</title>
        <authorList>
            <person name="Sun S."/>
            <person name="Shen X."/>
            <person name="Li Y."/>
            <person name="Li Y."/>
            <person name="Wang S."/>
            <person name="Li R."/>
            <person name="Zhang H."/>
            <person name="Shen G."/>
            <person name="Guo B."/>
            <person name="Wei J."/>
            <person name="Xu J."/>
            <person name="St-Pierre B."/>
            <person name="Chen S."/>
            <person name="Sun C."/>
        </authorList>
    </citation>
    <scope>NUCLEOTIDE SEQUENCE [LARGE SCALE GENOMIC DNA]</scope>
</reference>
<protein>
    <submittedName>
        <fullName evidence="1">Uncharacterized protein</fullName>
    </submittedName>
</protein>
<dbReference type="EMBL" id="CM044701">
    <property type="protein sequence ID" value="KAI5683222.1"/>
    <property type="molecule type" value="Genomic_DNA"/>
</dbReference>
<evidence type="ECO:0000313" key="1">
    <source>
        <dbReference type="EMBL" id="KAI5683222.1"/>
    </source>
</evidence>
<proteinExistence type="predicted"/>
<gene>
    <name evidence="1" type="ORF">M9H77_04450</name>
</gene>
<sequence>MNMRKRERENPCGVCGHYHKYEEGEVCGVCGHRMPVLSEKTSSFQVSAFPSEILPEFLYLGSYDNASRAELLKTQGISRVLNTVPACQNLYKNSFTYHCLPDDQNLPFEDANQFLEQCENDKARVLVHCMSGKNRSPAIVIAYLMKSKGWRLAQSYQWVKERRASVDLTQAVYEQLLGYEQKIFGGITDSNLTIPTFPSGVPSFSFGFPKPQSVSAHVPAFSSSGAPSIFARPAFDGGAPQEFTFGAGQTQANTSGNIFDTQAAPNPNSNDIPMGGL</sequence>
<evidence type="ECO:0000313" key="2">
    <source>
        <dbReference type="Proteomes" id="UP001060085"/>
    </source>
</evidence>
<name>A0ACC0CEC2_CATRO</name>
<keyword evidence="2" id="KW-1185">Reference proteome</keyword>
<accession>A0ACC0CEC2</accession>
<organism evidence="1 2">
    <name type="scientific">Catharanthus roseus</name>
    <name type="common">Madagascar periwinkle</name>
    <name type="synonym">Vinca rosea</name>
    <dbReference type="NCBI Taxonomy" id="4058"/>
    <lineage>
        <taxon>Eukaryota</taxon>
        <taxon>Viridiplantae</taxon>
        <taxon>Streptophyta</taxon>
        <taxon>Embryophyta</taxon>
        <taxon>Tracheophyta</taxon>
        <taxon>Spermatophyta</taxon>
        <taxon>Magnoliopsida</taxon>
        <taxon>eudicotyledons</taxon>
        <taxon>Gunneridae</taxon>
        <taxon>Pentapetalae</taxon>
        <taxon>asterids</taxon>
        <taxon>lamiids</taxon>
        <taxon>Gentianales</taxon>
        <taxon>Apocynaceae</taxon>
        <taxon>Rauvolfioideae</taxon>
        <taxon>Vinceae</taxon>
        <taxon>Catharanthinae</taxon>
        <taxon>Catharanthus</taxon>
    </lineage>
</organism>